<keyword evidence="10" id="KW-0472">Membrane</keyword>
<reference evidence="12 13" key="1">
    <citation type="submission" date="2018-10" db="EMBL/GenBank/DDBJ databases">
        <title>Genomic Encyclopedia of Archaeal and Bacterial Type Strains, Phase II (KMG-II): from individual species to whole genera.</title>
        <authorList>
            <person name="Goeker M."/>
        </authorList>
    </citation>
    <scope>NUCLEOTIDE SEQUENCE [LARGE SCALE GENOMIC DNA]</scope>
    <source>
        <strain evidence="12 13">DSM 14954</strain>
    </source>
</reference>
<feature type="transmembrane region" description="Helical" evidence="10">
    <location>
        <begin position="42"/>
        <end position="61"/>
    </location>
</feature>
<protein>
    <recommendedName>
        <fullName evidence="2">histidine kinase</fullName>
        <ecNumber evidence="2">2.7.13.3</ecNumber>
    </recommendedName>
</protein>
<evidence type="ECO:0000259" key="11">
    <source>
        <dbReference type="SMART" id="SM00387"/>
    </source>
</evidence>
<evidence type="ECO:0000256" key="2">
    <source>
        <dbReference type="ARBA" id="ARBA00012438"/>
    </source>
</evidence>
<comment type="catalytic activity">
    <reaction evidence="1">
        <text>ATP + protein L-histidine = ADP + protein N-phospho-L-histidine.</text>
        <dbReference type="EC" id="2.7.13.3"/>
    </reaction>
</comment>
<evidence type="ECO:0000256" key="5">
    <source>
        <dbReference type="ARBA" id="ARBA00022741"/>
    </source>
</evidence>
<evidence type="ECO:0000313" key="12">
    <source>
        <dbReference type="EMBL" id="RKQ90989.1"/>
    </source>
</evidence>
<dbReference type="EC" id="2.7.13.3" evidence="2"/>
<dbReference type="Gene3D" id="1.20.5.1930">
    <property type="match status" value="1"/>
</dbReference>
<dbReference type="Pfam" id="PF07730">
    <property type="entry name" value="HisKA_3"/>
    <property type="match status" value="1"/>
</dbReference>
<dbReference type="InterPro" id="IPR011712">
    <property type="entry name" value="Sig_transdc_His_kin_sub3_dim/P"/>
</dbReference>
<name>A0A660L8Z4_9ACTN</name>
<sequence>MSWVRPTRADLLLAGVATLFGVVSVLIVHPAPGSGVRRDADVWAVAFAVLATAPLALRRAAPLLTVAATGLGLVLASARGYPIAAAGLGPALATTSAAYLTDRRGTIVAAVTFLVTAETSTALALRGDALQSVQLATVVVIGVLAAAVGDILRTLRARNAELDALRTIEAREAVAQERVRIARDVHDVVGHALAGIALQARAGRRLLERDTARAGEALREIDELATRALGETRDAIGRIRMPDQPAELQPQPRLDDLDELVARLHDDELEVRLRREGDAAAVPPFVQASAYRIVQEALNNVVKHARPAHAVVTVAARADGMVEIDVRDDGRRPAADDGRGHGLRGMRERAAQHGGSLEAGPAPDGGWRVHARLPAGGRGAR</sequence>
<evidence type="ECO:0000256" key="3">
    <source>
        <dbReference type="ARBA" id="ARBA00022553"/>
    </source>
</evidence>
<dbReference type="OrthoDB" id="227596at2"/>
<keyword evidence="13" id="KW-1185">Reference proteome</keyword>
<keyword evidence="10" id="KW-1133">Transmembrane helix</keyword>
<dbReference type="RefSeq" id="WP_121248225.1">
    <property type="nucleotide sequence ID" value="NZ_RBIL01000001.1"/>
</dbReference>
<dbReference type="GO" id="GO:0005524">
    <property type="term" value="F:ATP binding"/>
    <property type="evidence" value="ECO:0007669"/>
    <property type="project" value="UniProtKB-KW"/>
</dbReference>
<feature type="transmembrane region" description="Helical" evidence="10">
    <location>
        <begin position="12"/>
        <end position="30"/>
    </location>
</feature>
<dbReference type="AlphaFoldDB" id="A0A660L8Z4"/>
<comment type="caution">
    <text evidence="12">The sequence shown here is derived from an EMBL/GenBank/DDBJ whole genome shotgun (WGS) entry which is preliminary data.</text>
</comment>
<evidence type="ECO:0000256" key="1">
    <source>
        <dbReference type="ARBA" id="ARBA00000085"/>
    </source>
</evidence>
<feature type="transmembrane region" description="Helical" evidence="10">
    <location>
        <begin position="107"/>
        <end position="127"/>
    </location>
</feature>
<feature type="region of interest" description="Disordered" evidence="9">
    <location>
        <begin position="350"/>
        <end position="381"/>
    </location>
</feature>
<keyword evidence="5" id="KW-0547">Nucleotide-binding</keyword>
<dbReference type="Pfam" id="PF02518">
    <property type="entry name" value="HATPase_c"/>
    <property type="match status" value="1"/>
</dbReference>
<feature type="transmembrane region" description="Helical" evidence="10">
    <location>
        <begin position="133"/>
        <end position="152"/>
    </location>
</feature>
<dbReference type="PANTHER" id="PTHR24421">
    <property type="entry name" value="NITRATE/NITRITE SENSOR PROTEIN NARX-RELATED"/>
    <property type="match status" value="1"/>
</dbReference>
<dbReference type="PANTHER" id="PTHR24421:SF10">
    <property type="entry name" value="NITRATE_NITRITE SENSOR PROTEIN NARQ"/>
    <property type="match status" value="1"/>
</dbReference>
<dbReference type="Gene3D" id="3.30.565.10">
    <property type="entry name" value="Histidine kinase-like ATPase, C-terminal domain"/>
    <property type="match status" value="1"/>
</dbReference>
<keyword evidence="3" id="KW-0597">Phosphoprotein</keyword>
<evidence type="ECO:0000313" key="13">
    <source>
        <dbReference type="Proteomes" id="UP000278962"/>
    </source>
</evidence>
<proteinExistence type="predicted"/>
<evidence type="ECO:0000256" key="7">
    <source>
        <dbReference type="ARBA" id="ARBA00022840"/>
    </source>
</evidence>
<dbReference type="SUPFAM" id="SSF55874">
    <property type="entry name" value="ATPase domain of HSP90 chaperone/DNA topoisomerase II/histidine kinase"/>
    <property type="match status" value="1"/>
</dbReference>
<feature type="domain" description="Histidine kinase/HSP90-like ATPase" evidence="11">
    <location>
        <begin position="285"/>
        <end position="377"/>
    </location>
</feature>
<evidence type="ECO:0000256" key="6">
    <source>
        <dbReference type="ARBA" id="ARBA00022777"/>
    </source>
</evidence>
<dbReference type="InterPro" id="IPR003594">
    <property type="entry name" value="HATPase_dom"/>
</dbReference>
<dbReference type="CDD" id="cd16917">
    <property type="entry name" value="HATPase_UhpB-NarQ-NarX-like"/>
    <property type="match status" value="1"/>
</dbReference>
<dbReference type="GO" id="GO:0000155">
    <property type="term" value="F:phosphorelay sensor kinase activity"/>
    <property type="evidence" value="ECO:0007669"/>
    <property type="project" value="InterPro"/>
</dbReference>
<dbReference type="GO" id="GO:0016020">
    <property type="term" value="C:membrane"/>
    <property type="evidence" value="ECO:0007669"/>
    <property type="project" value="InterPro"/>
</dbReference>
<keyword evidence="4" id="KW-0808">Transferase</keyword>
<dbReference type="GO" id="GO:0046983">
    <property type="term" value="F:protein dimerization activity"/>
    <property type="evidence" value="ECO:0007669"/>
    <property type="project" value="InterPro"/>
</dbReference>
<gene>
    <name evidence="12" type="ORF">C8N24_0805</name>
</gene>
<evidence type="ECO:0000256" key="4">
    <source>
        <dbReference type="ARBA" id="ARBA00022679"/>
    </source>
</evidence>
<dbReference type="InterPro" id="IPR036890">
    <property type="entry name" value="HATPase_C_sf"/>
</dbReference>
<evidence type="ECO:0000256" key="8">
    <source>
        <dbReference type="ARBA" id="ARBA00023012"/>
    </source>
</evidence>
<keyword evidence="10" id="KW-0812">Transmembrane</keyword>
<organism evidence="12 13">
    <name type="scientific">Solirubrobacter pauli</name>
    <dbReference type="NCBI Taxonomy" id="166793"/>
    <lineage>
        <taxon>Bacteria</taxon>
        <taxon>Bacillati</taxon>
        <taxon>Actinomycetota</taxon>
        <taxon>Thermoleophilia</taxon>
        <taxon>Solirubrobacterales</taxon>
        <taxon>Solirubrobacteraceae</taxon>
        <taxon>Solirubrobacter</taxon>
    </lineage>
</organism>
<evidence type="ECO:0000256" key="10">
    <source>
        <dbReference type="SAM" id="Phobius"/>
    </source>
</evidence>
<dbReference type="Proteomes" id="UP000278962">
    <property type="component" value="Unassembled WGS sequence"/>
</dbReference>
<evidence type="ECO:0000256" key="9">
    <source>
        <dbReference type="SAM" id="MobiDB-lite"/>
    </source>
</evidence>
<keyword evidence="8" id="KW-0902">Two-component regulatory system</keyword>
<dbReference type="SMART" id="SM00387">
    <property type="entry name" value="HATPase_c"/>
    <property type="match status" value="1"/>
</dbReference>
<dbReference type="EMBL" id="RBIL01000001">
    <property type="protein sequence ID" value="RKQ90989.1"/>
    <property type="molecule type" value="Genomic_DNA"/>
</dbReference>
<keyword evidence="7" id="KW-0067">ATP-binding</keyword>
<accession>A0A660L8Z4</accession>
<keyword evidence="6 12" id="KW-0418">Kinase</keyword>
<dbReference type="InterPro" id="IPR050482">
    <property type="entry name" value="Sensor_HK_TwoCompSys"/>
</dbReference>